<dbReference type="Proteomes" id="UP000215914">
    <property type="component" value="Unassembled WGS sequence"/>
</dbReference>
<proteinExistence type="predicted"/>
<feature type="region of interest" description="Disordered" evidence="1">
    <location>
        <begin position="1"/>
        <end position="29"/>
    </location>
</feature>
<reference evidence="2" key="1">
    <citation type="journal article" date="2017" name="Nature">
        <title>The sunflower genome provides insights into oil metabolism, flowering and Asterid evolution.</title>
        <authorList>
            <person name="Badouin H."/>
            <person name="Gouzy J."/>
            <person name="Grassa C.J."/>
            <person name="Murat F."/>
            <person name="Staton S.E."/>
            <person name="Cottret L."/>
            <person name="Lelandais-Briere C."/>
            <person name="Owens G.L."/>
            <person name="Carrere S."/>
            <person name="Mayjonade B."/>
            <person name="Legrand L."/>
            <person name="Gill N."/>
            <person name="Kane N.C."/>
            <person name="Bowers J.E."/>
            <person name="Hubner S."/>
            <person name="Bellec A."/>
            <person name="Berard A."/>
            <person name="Berges H."/>
            <person name="Blanchet N."/>
            <person name="Boniface M.C."/>
            <person name="Brunel D."/>
            <person name="Catrice O."/>
            <person name="Chaidir N."/>
            <person name="Claudel C."/>
            <person name="Donnadieu C."/>
            <person name="Faraut T."/>
            <person name="Fievet G."/>
            <person name="Helmstetter N."/>
            <person name="King M."/>
            <person name="Knapp S.J."/>
            <person name="Lai Z."/>
            <person name="Le Paslier M.C."/>
            <person name="Lippi Y."/>
            <person name="Lorenzon L."/>
            <person name="Mandel J.R."/>
            <person name="Marage G."/>
            <person name="Marchand G."/>
            <person name="Marquand E."/>
            <person name="Bret-Mestries E."/>
            <person name="Morien E."/>
            <person name="Nambeesan S."/>
            <person name="Nguyen T."/>
            <person name="Pegot-Espagnet P."/>
            <person name="Pouilly N."/>
            <person name="Raftis F."/>
            <person name="Sallet E."/>
            <person name="Schiex T."/>
            <person name="Thomas J."/>
            <person name="Vandecasteele C."/>
            <person name="Vares D."/>
            <person name="Vear F."/>
            <person name="Vautrin S."/>
            <person name="Crespi M."/>
            <person name="Mangin B."/>
            <person name="Burke J.M."/>
            <person name="Salse J."/>
            <person name="Munos S."/>
            <person name="Vincourt P."/>
            <person name="Rieseberg L.H."/>
            <person name="Langlade N.B."/>
        </authorList>
    </citation>
    <scope>NUCLEOTIDE SEQUENCE</scope>
    <source>
        <tissue evidence="2">Leaves</tissue>
    </source>
</reference>
<dbReference type="AlphaFoldDB" id="A0A9K3IW17"/>
<comment type="caution">
    <text evidence="2">The sequence shown here is derived from an EMBL/GenBank/DDBJ whole genome shotgun (WGS) entry which is preliminary data.</text>
</comment>
<keyword evidence="3" id="KW-1185">Reference proteome</keyword>
<evidence type="ECO:0000313" key="3">
    <source>
        <dbReference type="Proteomes" id="UP000215914"/>
    </source>
</evidence>
<protein>
    <submittedName>
        <fullName evidence="2">Uncharacterized protein</fullName>
    </submittedName>
</protein>
<reference evidence="2" key="2">
    <citation type="submission" date="2020-06" db="EMBL/GenBank/DDBJ databases">
        <title>Helianthus annuus Genome sequencing and assembly Release 2.</title>
        <authorList>
            <person name="Gouzy J."/>
            <person name="Langlade N."/>
            <person name="Munos S."/>
        </authorList>
    </citation>
    <scope>NUCLEOTIDE SEQUENCE</scope>
    <source>
        <tissue evidence="2">Leaves</tissue>
    </source>
</reference>
<feature type="compositionally biased region" description="Basic residues" evidence="1">
    <location>
        <begin position="1"/>
        <end position="13"/>
    </location>
</feature>
<gene>
    <name evidence="2" type="ORF">HanXRQr2_Chr06g0268171</name>
</gene>
<sequence length="152" mass="18092">MKRKKKKKKKTNKKGLAGTRTRDQTRIKHAHQPLHHTSVWCRTLKHEPYIIERAYHFPHTNDAPYSRSEAFNSQLDPCLHDFRNRFSNYPCIIKSIIYNNLFTPSFFIFTSFHHTPPSPSFSLHLPPERNSTQHHFVHQARRIVSRFTGFLK</sequence>
<evidence type="ECO:0000256" key="1">
    <source>
        <dbReference type="SAM" id="MobiDB-lite"/>
    </source>
</evidence>
<accession>A0A9K3IW17</accession>
<dbReference type="Gramene" id="mRNA:HanXRQr2_Chr06g0268171">
    <property type="protein sequence ID" value="CDS:HanXRQr2_Chr06g0268171.1"/>
    <property type="gene ID" value="HanXRQr2_Chr06g0268171"/>
</dbReference>
<evidence type="ECO:0000313" key="2">
    <source>
        <dbReference type="EMBL" id="KAF5803170.1"/>
    </source>
</evidence>
<dbReference type="EMBL" id="MNCJ02000321">
    <property type="protein sequence ID" value="KAF5803170.1"/>
    <property type="molecule type" value="Genomic_DNA"/>
</dbReference>
<organism evidence="2 3">
    <name type="scientific">Helianthus annuus</name>
    <name type="common">Common sunflower</name>
    <dbReference type="NCBI Taxonomy" id="4232"/>
    <lineage>
        <taxon>Eukaryota</taxon>
        <taxon>Viridiplantae</taxon>
        <taxon>Streptophyta</taxon>
        <taxon>Embryophyta</taxon>
        <taxon>Tracheophyta</taxon>
        <taxon>Spermatophyta</taxon>
        <taxon>Magnoliopsida</taxon>
        <taxon>eudicotyledons</taxon>
        <taxon>Gunneridae</taxon>
        <taxon>Pentapetalae</taxon>
        <taxon>asterids</taxon>
        <taxon>campanulids</taxon>
        <taxon>Asterales</taxon>
        <taxon>Asteraceae</taxon>
        <taxon>Asteroideae</taxon>
        <taxon>Heliantheae alliance</taxon>
        <taxon>Heliantheae</taxon>
        <taxon>Helianthus</taxon>
    </lineage>
</organism>
<name>A0A9K3IW17_HELAN</name>